<dbReference type="Gene3D" id="3.30.1360.120">
    <property type="entry name" value="Probable tRNA modification gtpase trme, domain 1"/>
    <property type="match status" value="1"/>
</dbReference>
<protein>
    <submittedName>
        <fullName evidence="3">Aminomethyltransferase family protein</fullName>
    </submittedName>
</protein>
<evidence type="ECO:0000259" key="1">
    <source>
        <dbReference type="Pfam" id="PF01571"/>
    </source>
</evidence>
<dbReference type="AlphaFoldDB" id="A0A940YER6"/>
<dbReference type="InterPro" id="IPR006222">
    <property type="entry name" value="GCVT_N"/>
</dbReference>
<comment type="caution">
    <text evidence="3">The sequence shown here is derived from an EMBL/GenBank/DDBJ whole genome shotgun (WGS) entry which is preliminary data.</text>
</comment>
<dbReference type="InterPro" id="IPR027266">
    <property type="entry name" value="TrmE/GcvT-like"/>
</dbReference>
<reference evidence="3" key="1">
    <citation type="submission" date="2021-04" db="EMBL/GenBank/DDBJ databases">
        <title>The genome sequence of Ideonella sp. 4Y11.</title>
        <authorList>
            <person name="Liu Y."/>
        </authorList>
    </citation>
    <scope>NUCLEOTIDE SEQUENCE</scope>
    <source>
        <strain evidence="3">4Y11</strain>
    </source>
</reference>
<dbReference type="SUPFAM" id="SSF101790">
    <property type="entry name" value="Aminomethyltransferase beta-barrel domain"/>
    <property type="match status" value="1"/>
</dbReference>
<dbReference type="EMBL" id="JAGQDE010000002">
    <property type="protein sequence ID" value="MBQ0957954.1"/>
    <property type="molecule type" value="Genomic_DNA"/>
</dbReference>
<proteinExistence type="predicted"/>
<name>A0A940YER6_9BURK</name>
<feature type="domain" description="GCVT N-terminal" evidence="1">
    <location>
        <begin position="6"/>
        <end position="227"/>
    </location>
</feature>
<keyword evidence="4" id="KW-1185">Reference proteome</keyword>
<dbReference type="PANTHER" id="PTHR43757">
    <property type="entry name" value="AMINOMETHYLTRANSFERASE"/>
    <property type="match status" value="1"/>
</dbReference>
<dbReference type="InterPro" id="IPR028896">
    <property type="entry name" value="GcvT/YgfZ/DmdA"/>
</dbReference>
<evidence type="ECO:0000313" key="3">
    <source>
        <dbReference type="EMBL" id="MBQ0957954.1"/>
    </source>
</evidence>
<feature type="domain" description="Aminomethyltransferase C-terminal" evidence="2">
    <location>
        <begin position="246"/>
        <end position="323"/>
    </location>
</feature>
<organism evidence="3 4">
    <name type="scientific">Ideonella aquatica</name>
    <dbReference type="NCBI Taxonomy" id="2824119"/>
    <lineage>
        <taxon>Bacteria</taxon>
        <taxon>Pseudomonadati</taxon>
        <taxon>Pseudomonadota</taxon>
        <taxon>Betaproteobacteria</taxon>
        <taxon>Burkholderiales</taxon>
        <taxon>Sphaerotilaceae</taxon>
        <taxon>Ideonella</taxon>
    </lineage>
</organism>
<dbReference type="Pfam" id="PF01571">
    <property type="entry name" value="GCV_T"/>
    <property type="match status" value="1"/>
</dbReference>
<sequence>MKSSYDLCRESAALIDLDTEGRFLVTGATAQAALDELVSVDLSRLRPWRGISALFLAEDASIVAIATVFRVDGGFQVFTEAAAAERLHDHLAQALAARGATLVDQRRSHAWIATLGPVAQDVMISAASDDIVGLPYLSAEANALLRGTIFRMGSTGEFEYRVLVPAEHAEAAWSALEAAGRPFGIARVGAEVLDALQLEMRSLVARDIPAGYSPIEAGLHWMVHFGKAHLAAAEALTVARQAPRARCVSVMFDEGSPAPAANSRLYIGERDVGVLASVQFSHTLGRSVGVAYIEPEFGWVGVSFVARTADGQAVARAVSAPMFVTRTAKGASA</sequence>
<evidence type="ECO:0000313" key="4">
    <source>
        <dbReference type="Proteomes" id="UP000678374"/>
    </source>
</evidence>
<dbReference type="RefSeq" id="WP_210800354.1">
    <property type="nucleotide sequence ID" value="NZ_JAGQDE010000002.1"/>
</dbReference>
<dbReference type="InterPro" id="IPR029043">
    <property type="entry name" value="GcvT/YgfZ_C"/>
</dbReference>
<dbReference type="PANTHER" id="PTHR43757:SF2">
    <property type="entry name" value="AMINOMETHYLTRANSFERASE, MITOCHONDRIAL"/>
    <property type="match status" value="1"/>
</dbReference>
<gene>
    <name evidence="3" type="ORF">KAK06_03185</name>
</gene>
<dbReference type="PIRSF" id="PIRSF006487">
    <property type="entry name" value="GcvT"/>
    <property type="match status" value="1"/>
</dbReference>
<dbReference type="Pfam" id="PF08669">
    <property type="entry name" value="GCV_T_C"/>
    <property type="match status" value="1"/>
</dbReference>
<dbReference type="Proteomes" id="UP000678374">
    <property type="component" value="Unassembled WGS sequence"/>
</dbReference>
<accession>A0A940YER6</accession>
<evidence type="ECO:0000259" key="2">
    <source>
        <dbReference type="Pfam" id="PF08669"/>
    </source>
</evidence>
<dbReference type="SUPFAM" id="SSF103025">
    <property type="entry name" value="Folate-binding domain"/>
    <property type="match status" value="1"/>
</dbReference>
<dbReference type="InterPro" id="IPR013977">
    <property type="entry name" value="GcvT_C"/>
</dbReference>